<dbReference type="CDD" id="cd06219">
    <property type="entry name" value="DHOD_e_trans_like1"/>
    <property type="match status" value="1"/>
</dbReference>
<dbReference type="PANTHER" id="PTHR43513">
    <property type="entry name" value="DIHYDROOROTATE DEHYDROGENASE B (NAD(+)), ELECTRON TRANSFER SUBUNIT"/>
    <property type="match status" value="1"/>
</dbReference>
<dbReference type="InterPro" id="IPR017938">
    <property type="entry name" value="Riboflavin_synthase-like_b-brl"/>
</dbReference>
<organism evidence="4 5">
    <name type="scientific">Paludibaculum fermentans</name>
    <dbReference type="NCBI Taxonomy" id="1473598"/>
    <lineage>
        <taxon>Bacteria</taxon>
        <taxon>Pseudomonadati</taxon>
        <taxon>Acidobacteriota</taxon>
        <taxon>Terriglobia</taxon>
        <taxon>Bryobacterales</taxon>
        <taxon>Bryobacteraceae</taxon>
        <taxon>Paludibaculum</taxon>
    </lineage>
</organism>
<dbReference type="PIRSF" id="PIRSF006816">
    <property type="entry name" value="Cyc3_hyd_g"/>
    <property type="match status" value="1"/>
</dbReference>
<reference evidence="4 5" key="1">
    <citation type="submission" date="2020-10" db="EMBL/GenBank/DDBJ databases">
        <title>Complete genome sequence of Paludibaculum fermentans P105T, a facultatively anaerobic acidobacterium capable of dissimilatory Fe(III) reduction.</title>
        <authorList>
            <person name="Dedysh S.N."/>
            <person name="Beletsky A.V."/>
            <person name="Kulichevskaya I.S."/>
            <person name="Mardanov A.V."/>
            <person name="Ravin N.V."/>
        </authorList>
    </citation>
    <scope>NUCLEOTIDE SEQUENCE [LARGE SCALE GENOMIC DNA]</scope>
    <source>
        <strain evidence="4 5">P105</strain>
    </source>
</reference>
<sequence length="278" mass="30314">MNRVLAKRELAPLVTLLEVEAPRIQRRWKAGQFIIIRPLETSERIPLTIVDSNAERQSITMVIQAIGKTTKEAVSLEPEALMCDLVGPLGEPATMSKGKNVVCMAGGVGVAELLPVAKAFHQAGNRVTALCGARSENYRILDAELKEAVDELHWATDDGSFGFHGNVVQLLNSLAGPDTFQEGHVIGPIPMMKAAAEATRGWGLKLHASLNPVMIDGTGMCGGCRVTVGHEVKFACVDGPEFDAHLVDFDELTRRNRAYREMEQESLNHKCRVGLDIH</sequence>
<keyword evidence="1" id="KW-0274">FAD</keyword>
<dbReference type="PROSITE" id="PS51384">
    <property type="entry name" value="FAD_FR"/>
    <property type="match status" value="1"/>
</dbReference>
<keyword evidence="5" id="KW-1185">Reference proteome</keyword>
<evidence type="ECO:0000313" key="5">
    <source>
        <dbReference type="Proteomes" id="UP000593892"/>
    </source>
</evidence>
<feature type="binding site" evidence="2">
    <location>
        <position position="236"/>
    </location>
    <ligand>
        <name>[2Fe-2S] cluster</name>
        <dbReference type="ChEBI" id="CHEBI:190135"/>
    </ligand>
</feature>
<dbReference type="Gene3D" id="3.40.50.80">
    <property type="entry name" value="Nucleotide-binding domain of ferredoxin-NADP reductase (FNR) module"/>
    <property type="match status" value="1"/>
</dbReference>
<evidence type="ECO:0000256" key="2">
    <source>
        <dbReference type="PIRSR" id="PIRSR006816-2"/>
    </source>
</evidence>
<keyword evidence="2" id="KW-0411">Iron-sulfur</keyword>
<keyword evidence="2" id="KW-0001">2Fe-2S</keyword>
<dbReference type="SUPFAM" id="SSF63380">
    <property type="entry name" value="Riboflavin synthase domain-like"/>
    <property type="match status" value="1"/>
</dbReference>
<dbReference type="InterPro" id="IPR039261">
    <property type="entry name" value="FNR_nucleotide-bd"/>
</dbReference>
<dbReference type="AlphaFoldDB" id="A0A7S7NY28"/>
<dbReference type="KEGG" id="pfer:IRI77_02380"/>
<comment type="cofactor">
    <cofactor evidence="2">
        <name>[2Fe-2S] cluster</name>
        <dbReference type="ChEBI" id="CHEBI:190135"/>
    </cofactor>
    <text evidence="2">Binds 1 [2Fe-2S] cluster per subunit.</text>
</comment>
<dbReference type="NCBIfam" id="NF004862">
    <property type="entry name" value="PRK06222.1"/>
    <property type="match status" value="1"/>
</dbReference>
<evidence type="ECO:0000313" key="4">
    <source>
        <dbReference type="EMBL" id="QOY91892.1"/>
    </source>
</evidence>
<gene>
    <name evidence="4" type="ORF">IRI77_02380</name>
</gene>
<feature type="binding site" evidence="1">
    <location>
        <begin position="62"/>
        <end position="64"/>
    </location>
    <ligand>
        <name>FAD</name>
        <dbReference type="ChEBI" id="CHEBI:57692"/>
    </ligand>
</feature>
<feature type="domain" description="FAD-binding FR-type" evidence="3">
    <location>
        <begin position="1"/>
        <end position="95"/>
    </location>
</feature>
<dbReference type="EMBL" id="CP063849">
    <property type="protein sequence ID" value="QOY91892.1"/>
    <property type="molecule type" value="Genomic_DNA"/>
</dbReference>
<dbReference type="GO" id="GO:0050660">
    <property type="term" value="F:flavin adenine dinucleotide binding"/>
    <property type="evidence" value="ECO:0007669"/>
    <property type="project" value="InterPro"/>
</dbReference>
<dbReference type="PANTHER" id="PTHR43513:SF3">
    <property type="entry name" value="DIHYDROOROTATE DEHYDROGENASE B (NAD(+)), ELECTRON TRANSFER SUBUNIT-RELATED"/>
    <property type="match status" value="1"/>
</dbReference>
<keyword evidence="2" id="KW-0408">Iron</keyword>
<dbReference type="GO" id="GO:0016491">
    <property type="term" value="F:oxidoreductase activity"/>
    <property type="evidence" value="ECO:0007669"/>
    <property type="project" value="InterPro"/>
</dbReference>
<keyword evidence="1" id="KW-0285">Flavoprotein</keyword>
<evidence type="ECO:0000259" key="3">
    <source>
        <dbReference type="PROSITE" id="PS51384"/>
    </source>
</evidence>
<proteinExistence type="predicted"/>
<dbReference type="InterPro" id="IPR017927">
    <property type="entry name" value="FAD-bd_FR_type"/>
</dbReference>
<feature type="binding site" evidence="2">
    <location>
        <position position="224"/>
    </location>
    <ligand>
        <name>[2Fe-2S] cluster</name>
        <dbReference type="ChEBI" id="CHEBI:190135"/>
    </ligand>
</feature>
<dbReference type="Proteomes" id="UP000593892">
    <property type="component" value="Chromosome"/>
</dbReference>
<accession>A0A7S7NY28</accession>
<dbReference type="SUPFAM" id="SSF52343">
    <property type="entry name" value="Ferredoxin reductase-like, C-terminal NADP-linked domain"/>
    <property type="match status" value="1"/>
</dbReference>
<feature type="binding site" evidence="2">
    <location>
        <position position="221"/>
    </location>
    <ligand>
        <name>[2Fe-2S] cluster</name>
        <dbReference type="ChEBI" id="CHEBI:190135"/>
    </ligand>
</feature>
<dbReference type="InterPro" id="IPR012165">
    <property type="entry name" value="Cyt_c3_hydrogenase_gsu"/>
</dbReference>
<dbReference type="InterPro" id="IPR019480">
    <property type="entry name" value="Dihydroorotate_DH_Fe-S-bd"/>
</dbReference>
<dbReference type="InterPro" id="IPR050353">
    <property type="entry name" value="PyrK_electron_transfer"/>
</dbReference>
<name>A0A7S7NY28_PALFE</name>
<dbReference type="Gene3D" id="2.40.30.10">
    <property type="entry name" value="Translation factors"/>
    <property type="match status" value="1"/>
</dbReference>
<dbReference type="GO" id="GO:0046872">
    <property type="term" value="F:metal ion binding"/>
    <property type="evidence" value="ECO:0007669"/>
    <property type="project" value="UniProtKB-KW"/>
</dbReference>
<protein>
    <submittedName>
        <fullName evidence="4">Sulfide/dihydroorotate dehydrogenase-like FAD/NAD-binding protein</fullName>
    </submittedName>
</protein>
<keyword evidence="2" id="KW-0479">Metal-binding</keyword>
<dbReference type="Pfam" id="PF10418">
    <property type="entry name" value="DHODB_Fe-S_bind"/>
    <property type="match status" value="1"/>
</dbReference>
<dbReference type="GO" id="GO:0051537">
    <property type="term" value="F:2 iron, 2 sulfur cluster binding"/>
    <property type="evidence" value="ECO:0007669"/>
    <property type="project" value="UniProtKB-KW"/>
</dbReference>
<evidence type="ECO:0000256" key="1">
    <source>
        <dbReference type="PIRSR" id="PIRSR006816-1"/>
    </source>
</evidence>
<dbReference type="GO" id="GO:0006221">
    <property type="term" value="P:pyrimidine nucleotide biosynthetic process"/>
    <property type="evidence" value="ECO:0007669"/>
    <property type="project" value="InterPro"/>
</dbReference>
<comment type="cofactor">
    <cofactor evidence="1">
        <name>FAD</name>
        <dbReference type="ChEBI" id="CHEBI:57692"/>
    </cofactor>
    <text evidence="1">Binds 1 FAD per subunit.</text>
</comment>